<keyword evidence="3" id="KW-1185">Reference proteome</keyword>
<protein>
    <submittedName>
        <fullName evidence="2">Uncharacterized protein</fullName>
    </submittedName>
</protein>
<dbReference type="RefSeq" id="WP_394822964.1">
    <property type="nucleotide sequence ID" value="NZ_CP089984.1"/>
</dbReference>
<gene>
    <name evidence="2" type="ORF">LZC94_36550</name>
</gene>
<dbReference type="Proteomes" id="UP001370348">
    <property type="component" value="Chromosome"/>
</dbReference>
<organism evidence="2 3">
    <name type="scientific">Pendulispora albinea</name>
    <dbReference type="NCBI Taxonomy" id="2741071"/>
    <lineage>
        <taxon>Bacteria</taxon>
        <taxon>Pseudomonadati</taxon>
        <taxon>Myxococcota</taxon>
        <taxon>Myxococcia</taxon>
        <taxon>Myxococcales</taxon>
        <taxon>Sorangiineae</taxon>
        <taxon>Pendulisporaceae</taxon>
        <taxon>Pendulispora</taxon>
    </lineage>
</organism>
<feature type="compositionally biased region" description="Low complexity" evidence="1">
    <location>
        <begin position="110"/>
        <end position="128"/>
    </location>
</feature>
<evidence type="ECO:0000313" key="3">
    <source>
        <dbReference type="Proteomes" id="UP001370348"/>
    </source>
</evidence>
<evidence type="ECO:0000313" key="2">
    <source>
        <dbReference type="EMBL" id="WXB13341.1"/>
    </source>
</evidence>
<name>A0ABZ2LQY8_9BACT</name>
<evidence type="ECO:0000256" key="1">
    <source>
        <dbReference type="SAM" id="MobiDB-lite"/>
    </source>
</evidence>
<sequence>MIAIANVQKEASMPIMTNSSGCAEMQGRWRSRVRSVGSMMLTIGVAYGAGYLASRPGSIWHANAPSEVTSPRSGPEFGKSSEPLAYEGDPRTLSGHMTSSAAVADPIARPAEQSAAAAEGRATGDTGASAGRHMTADFMRDAYAATLTGENRDNAWAVRAEQRIVSQIRSASRAGTALESVDCRETLCKVDVRHTSQATYEAFLDDTFTRARDFIWNAPVFISRKEGAGEDVHVVMYIAREGYSLPTLE</sequence>
<reference evidence="2 3" key="1">
    <citation type="submission" date="2021-12" db="EMBL/GenBank/DDBJ databases">
        <title>Discovery of the Pendulisporaceae a myxobacterial family with distinct sporulation behavior and unique specialized metabolism.</title>
        <authorList>
            <person name="Garcia R."/>
            <person name="Popoff A."/>
            <person name="Bader C.D."/>
            <person name="Loehr J."/>
            <person name="Walesch S."/>
            <person name="Walt C."/>
            <person name="Boldt J."/>
            <person name="Bunk B."/>
            <person name="Haeckl F.J.F.P.J."/>
            <person name="Gunesch A.P."/>
            <person name="Birkelbach J."/>
            <person name="Nuebel U."/>
            <person name="Pietschmann T."/>
            <person name="Bach T."/>
            <person name="Mueller R."/>
        </authorList>
    </citation>
    <scope>NUCLEOTIDE SEQUENCE [LARGE SCALE GENOMIC DNA]</scope>
    <source>
        <strain evidence="2 3">MSr11954</strain>
    </source>
</reference>
<accession>A0ABZ2LQY8</accession>
<feature type="region of interest" description="Disordered" evidence="1">
    <location>
        <begin position="63"/>
        <end position="96"/>
    </location>
</feature>
<feature type="region of interest" description="Disordered" evidence="1">
    <location>
        <begin position="110"/>
        <end position="131"/>
    </location>
</feature>
<proteinExistence type="predicted"/>
<dbReference type="EMBL" id="CP089984">
    <property type="protein sequence ID" value="WXB13341.1"/>
    <property type="molecule type" value="Genomic_DNA"/>
</dbReference>